<keyword evidence="4 11" id="KW-0812">Transmembrane</keyword>
<dbReference type="Gene3D" id="1.10.287.770">
    <property type="entry name" value="YojJ-like"/>
    <property type="match status" value="1"/>
</dbReference>
<dbReference type="PANTHER" id="PTHR11690:SF300">
    <property type="entry name" value="PICKPOCKET PROTEIN 19"/>
    <property type="match status" value="1"/>
</dbReference>
<comment type="similarity">
    <text evidence="11">Belongs to the amiloride-sensitive sodium channel (TC 1.A.6) family.</text>
</comment>
<accession>A0AA85JE13</accession>
<dbReference type="Proteomes" id="UP000050795">
    <property type="component" value="Unassembled WGS sequence"/>
</dbReference>
<dbReference type="InterPro" id="IPR001873">
    <property type="entry name" value="ENaC"/>
</dbReference>
<keyword evidence="3 11" id="KW-0894">Sodium channel</keyword>
<keyword evidence="6" id="KW-0915">Sodium</keyword>
<dbReference type="GO" id="GO:0015280">
    <property type="term" value="F:ligand-gated sodium channel activity"/>
    <property type="evidence" value="ECO:0007669"/>
    <property type="project" value="TreeGrafter"/>
</dbReference>
<dbReference type="AlphaFoldDB" id="A0AA85JE13"/>
<evidence type="ECO:0008006" key="15">
    <source>
        <dbReference type="Google" id="ProtNLM"/>
    </source>
</evidence>
<reference evidence="13" key="1">
    <citation type="submission" date="2022-06" db="EMBL/GenBank/DDBJ databases">
        <authorList>
            <person name="Berger JAMES D."/>
            <person name="Berger JAMES D."/>
        </authorList>
    </citation>
    <scope>NUCLEOTIDE SEQUENCE [LARGE SCALE GENOMIC DNA]</scope>
</reference>
<organism evidence="13 14">
    <name type="scientific">Trichobilharzia regenti</name>
    <name type="common">Nasal bird schistosome</name>
    <dbReference type="NCBI Taxonomy" id="157069"/>
    <lineage>
        <taxon>Eukaryota</taxon>
        <taxon>Metazoa</taxon>
        <taxon>Spiralia</taxon>
        <taxon>Lophotrochozoa</taxon>
        <taxon>Platyhelminthes</taxon>
        <taxon>Trematoda</taxon>
        <taxon>Digenea</taxon>
        <taxon>Strigeidida</taxon>
        <taxon>Schistosomatoidea</taxon>
        <taxon>Schistosomatidae</taxon>
        <taxon>Trichobilharzia</taxon>
    </lineage>
</organism>
<protein>
    <recommendedName>
        <fullName evidence="15">Amiloride-sensitive sodium channel</fullName>
    </recommendedName>
</protein>
<evidence type="ECO:0000256" key="6">
    <source>
        <dbReference type="ARBA" id="ARBA00023053"/>
    </source>
</evidence>
<dbReference type="WBParaSite" id="TREG1_19250.1">
    <property type="protein sequence ID" value="TREG1_19250.1"/>
    <property type="gene ID" value="TREG1_19250"/>
</dbReference>
<dbReference type="Pfam" id="PF00858">
    <property type="entry name" value="ASC"/>
    <property type="match status" value="2"/>
</dbReference>
<keyword evidence="5 12" id="KW-1133">Transmembrane helix</keyword>
<keyword evidence="10 11" id="KW-0407">Ion channel</keyword>
<keyword evidence="2 11" id="KW-0813">Transport</keyword>
<dbReference type="PRINTS" id="PR01078">
    <property type="entry name" value="AMINACHANNEL"/>
</dbReference>
<keyword evidence="8 12" id="KW-0472">Membrane</keyword>
<reference evidence="14" key="2">
    <citation type="submission" date="2023-11" db="UniProtKB">
        <authorList>
            <consortium name="WormBaseParasite"/>
        </authorList>
    </citation>
    <scope>IDENTIFICATION</scope>
</reference>
<evidence type="ECO:0000256" key="2">
    <source>
        <dbReference type="ARBA" id="ARBA00022448"/>
    </source>
</evidence>
<evidence type="ECO:0000256" key="3">
    <source>
        <dbReference type="ARBA" id="ARBA00022461"/>
    </source>
</evidence>
<evidence type="ECO:0000256" key="1">
    <source>
        <dbReference type="ARBA" id="ARBA00004141"/>
    </source>
</evidence>
<evidence type="ECO:0000256" key="8">
    <source>
        <dbReference type="ARBA" id="ARBA00023136"/>
    </source>
</evidence>
<evidence type="ECO:0000313" key="14">
    <source>
        <dbReference type="WBParaSite" id="TREG1_19250.1"/>
    </source>
</evidence>
<proteinExistence type="inferred from homology"/>
<evidence type="ECO:0000256" key="10">
    <source>
        <dbReference type="ARBA" id="ARBA00023303"/>
    </source>
</evidence>
<comment type="subcellular location">
    <subcellularLocation>
        <location evidence="1">Membrane</location>
        <topology evidence="1">Multi-pass membrane protein</topology>
    </subcellularLocation>
</comment>
<evidence type="ECO:0000256" key="9">
    <source>
        <dbReference type="ARBA" id="ARBA00023201"/>
    </source>
</evidence>
<keyword evidence="7 11" id="KW-0406">Ion transport</keyword>
<evidence type="ECO:0000313" key="13">
    <source>
        <dbReference type="Proteomes" id="UP000050795"/>
    </source>
</evidence>
<keyword evidence="13" id="KW-1185">Reference proteome</keyword>
<evidence type="ECO:0000256" key="4">
    <source>
        <dbReference type="ARBA" id="ARBA00022692"/>
    </source>
</evidence>
<evidence type="ECO:0000256" key="11">
    <source>
        <dbReference type="RuleBase" id="RU000679"/>
    </source>
</evidence>
<feature type="transmembrane region" description="Helical" evidence="12">
    <location>
        <begin position="641"/>
        <end position="660"/>
    </location>
</feature>
<keyword evidence="9 11" id="KW-0739">Sodium transport</keyword>
<feature type="transmembrane region" description="Helical" evidence="12">
    <location>
        <begin position="56"/>
        <end position="78"/>
    </location>
</feature>
<evidence type="ECO:0000256" key="7">
    <source>
        <dbReference type="ARBA" id="ARBA00023065"/>
    </source>
</evidence>
<name>A0AA85JE13_TRIRE</name>
<sequence length="689" mass="78523">MDQNSKEIRRQRRIKHDEMKIMKMKQRLYTLGGRSTFHGIDVLLEAKPGWSRRLTILILITMCVACFFTVSDLIAGFINMPISTVINYGQKSFEFPTVNICPDSPMSIERLKKHPDLRKKYLQIAAYWIAKASGDNSKWPPTNGDWRIRAKRTFRPHFLYNRTRLMWKWSDYFVSCEYGGTPCNIDEVSVDIPLGVMSHANTLLLGTEGVAKLNVVPRGLVKAVSSNVEENDLPSMWFNGKPIIQEENTAPKNWSTGRVILIDHPSKYICFQSKSGINFFIEYTHYLKITMNNTMVREPGSIKGLHLVLRRPYNRKTTQPALLTVESKPSILQAWDDRLFLSDESSDKKSYDIKNVHKFDGFHIMLHGNKGDGYAGDLPADEIFKAGSARSIVSFGLRYGQHVSVGVSQYVHQRLSTLFRPCRQALAHHKYLQMATFFASGGTLWRYYQLGYTHTNCVAQMRQLVMLRQCECLSEDYLIPTQMAGELVENGFCHSPNKKYKSGTEEFMKRIACHDHVAALPREKIVEMTIPAVYETAILVQLTMELERLWNCPKFCQELVYQPEIIQHQTILNSIILKGEKKQPEENISSEDLAVITVYASEASVPIMSEGEQMSIFNLVASLGGAFGLFLGLSGVTVFEILEALCVIIYTFPAVCRMLGRRIAKSATERKRRKQEISIKLIQSGENIH</sequence>
<evidence type="ECO:0000256" key="5">
    <source>
        <dbReference type="ARBA" id="ARBA00022989"/>
    </source>
</evidence>
<evidence type="ECO:0000256" key="12">
    <source>
        <dbReference type="SAM" id="Phobius"/>
    </source>
</evidence>
<dbReference type="GO" id="GO:0005886">
    <property type="term" value="C:plasma membrane"/>
    <property type="evidence" value="ECO:0007669"/>
    <property type="project" value="TreeGrafter"/>
</dbReference>
<dbReference type="PANTHER" id="PTHR11690">
    <property type="entry name" value="AMILORIDE-SENSITIVE SODIUM CHANNEL-RELATED"/>
    <property type="match status" value="1"/>
</dbReference>